<feature type="compositionally biased region" description="Basic and acidic residues" evidence="1">
    <location>
        <begin position="330"/>
        <end position="342"/>
    </location>
</feature>
<feature type="region of interest" description="Disordered" evidence="1">
    <location>
        <begin position="323"/>
        <end position="342"/>
    </location>
</feature>
<evidence type="ECO:0000313" key="3">
    <source>
        <dbReference type="Proteomes" id="UP001152562"/>
    </source>
</evidence>
<sequence length="342" mass="39163">MGGVRDAMRWLAPPIGSRSQRVYKPFQPERAAVHVALQARTCCLMSQSLLRSTTMRCVAALCLSVLATLAVAAAETHDTLPQQTDNDIQLTEEDKRAWTSLQGGWGKRAWQDLNSAWGKRAWQDLNSAWGKRAWQDLNTAWGKRGWQDLNSAWGKRGWQDLNSAWGKRGWQDLNGAWGKRAWTDMSQHPWGKRAWQDLNTAWGKRGWQDMSSAWGKRGWQEMSSAWGKRTPDNWANLHAAWGKRSPEPDYEDYDLISDRGLPLQQLQPLEAEQRGLSEAPEKRAWSSLHGAWGKRPVKQAHYNNGAYYWKREPGWTNLRGMWGKRSMSPSHEDHESVTEDEA</sequence>
<comment type="caution">
    <text evidence="2">The sequence shown here is derived from an EMBL/GenBank/DDBJ whole genome shotgun (WGS) entry which is preliminary data.</text>
</comment>
<evidence type="ECO:0000313" key="2">
    <source>
        <dbReference type="EMBL" id="CAH3999900.1"/>
    </source>
</evidence>
<dbReference type="Proteomes" id="UP001152562">
    <property type="component" value="Unassembled WGS sequence"/>
</dbReference>
<reference evidence="2" key="1">
    <citation type="submission" date="2022-05" db="EMBL/GenBank/DDBJ databases">
        <authorList>
            <person name="Okamura Y."/>
        </authorList>
    </citation>
    <scope>NUCLEOTIDE SEQUENCE</scope>
</reference>
<dbReference type="EMBL" id="CALOZG010000003">
    <property type="protein sequence ID" value="CAH3999900.1"/>
    <property type="molecule type" value="Genomic_DNA"/>
</dbReference>
<gene>
    <name evidence="2" type="ORF">PIBRA_LOCUS2566</name>
</gene>
<protein>
    <recommendedName>
        <fullName evidence="4">Prothoracicostatic peptide</fullName>
    </recommendedName>
</protein>
<evidence type="ECO:0008006" key="4">
    <source>
        <dbReference type="Google" id="ProtNLM"/>
    </source>
</evidence>
<name>A0A9P0X5Z4_PIEBR</name>
<dbReference type="AlphaFoldDB" id="A0A9P0X5Z4"/>
<evidence type="ECO:0000256" key="1">
    <source>
        <dbReference type="SAM" id="MobiDB-lite"/>
    </source>
</evidence>
<keyword evidence="3" id="KW-1185">Reference proteome</keyword>
<accession>A0A9P0X5Z4</accession>
<organism evidence="2 3">
    <name type="scientific">Pieris brassicae</name>
    <name type="common">White butterfly</name>
    <name type="synonym">Large white butterfly</name>
    <dbReference type="NCBI Taxonomy" id="7116"/>
    <lineage>
        <taxon>Eukaryota</taxon>
        <taxon>Metazoa</taxon>
        <taxon>Ecdysozoa</taxon>
        <taxon>Arthropoda</taxon>
        <taxon>Hexapoda</taxon>
        <taxon>Insecta</taxon>
        <taxon>Pterygota</taxon>
        <taxon>Neoptera</taxon>
        <taxon>Endopterygota</taxon>
        <taxon>Lepidoptera</taxon>
        <taxon>Glossata</taxon>
        <taxon>Ditrysia</taxon>
        <taxon>Papilionoidea</taxon>
        <taxon>Pieridae</taxon>
        <taxon>Pierinae</taxon>
        <taxon>Pieris</taxon>
    </lineage>
</organism>
<proteinExistence type="predicted"/>